<dbReference type="Proteomes" id="UP000036681">
    <property type="component" value="Unplaced"/>
</dbReference>
<dbReference type="InterPro" id="IPR017456">
    <property type="entry name" value="CTP_synthase_N"/>
</dbReference>
<feature type="domain" description="CTP synthase N-terminal" evidence="11">
    <location>
        <begin position="79"/>
        <end position="294"/>
    </location>
</feature>
<reference evidence="13" key="1">
    <citation type="submission" date="2023-03" db="UniProtKB">
        <authorList>
            <consortium name="WormBaseParasite"/>
        </authorList>
    </citation>
    <scope>IDENTIFICATION</scope>
</reference>
<comment type="similarity">
    <text evidence="2 9">Belongs to the CTP synthase family.</text>
</comment>
<dbReference type="WBParaSite" id="ALUE_0001207901-mRNA-1">
    <property type="protein sequence ID" value="ALUE_0001207901-mRNA-1"/>
    <property type="gene ID" value="ALUE_0001207901"/>
</dbReference>
<feature type="domain" description="Glutamine amidotransferase" evidence="10">
    <location>
        <begin position="337"/>
        <end position="521"/>
    </location>
</feature>
<evidence type="ECO:0000256" key="9">
    <source>
        <dbReference type="RuleBase" id="RU810713"/>
    </source>
</evidence>
<accession>A0A9J2PS15</accession>
<keyword evidence="7 9" id="KW-0665">Pyrimidine biosynthesis</keyword>
<evidence type="ECO:0000256" key="8">
    <source>
        <dbReference type="ARBA" id="ARBA00047781"/>
    </source>
</evidence>
<proteinExistence type="inferred from homology"/>
<dbReference type="PANTHER" id="PTHR11550:SF0">
    <property type="entry name" value="CTP SYNTHASE-RELATED"/>
    <property type="match status" value="1"/>
</dbReference>
<dbReference type="InterPro" id="IPR027417">
    <property type="entry name" value="P-loop_NTPase"/>
</dbReference>
<evidence type="ECO:0000313" key="12">
    <source>
        <dbReference type="Proteomes" id="UP000036681"/>
    </source>
</evidence>
<dbReference type="EC" id="6.3.4.2" evidence="9"/>
<dbReference type="GO" id="GO:0042802">
    <property type="term" value="F:identical protein binding"/>
    <property type="evidence" value="ECO:0007669"/>
    <property type="project" value="TreeGrafter"/>
</dbReference>
<dbReference type="GO" id="GO:0005524">
    <property type="term" value="F:ATP binding"/>
    <property type="evidence" value="ECO:0007669"/>
    <property type="project" value="UniProtKB-KW"/>
</dbReference>
<protein>
    <recommendedName>
        <fullName evidence="9">CTP synthase</fullName>
        <ecNumber evidence="9">6.3.4.2</ecNumber>
    </recommendedName>
    <alternativeName>
        <fullName evidence="9">UTP--ammonia ligase</fullName>
    </alternativeName>
</protein>
<evidence type="ECO:0000256" key="6">
    <source>
        <dbReference type="ARBA" id="ARBA00022962"/>
    </source>
</evidence>
<dbReference type="Pfam" id="PF00117">
    <property type="entry name" value="GATase"/>
    <property type="match status" value="1"/>
</dbReference>
<keyword evidence="6 9" id="KW-0315">Glutamine amidotransferase</keyword>
<comment type="catalytic activity">
    <reaction evidence="8 9">
        <text>UTP + L-glutamine + ATP + H2O = CTP + L-glutamate + ADP + phosphate + 2 H(+)</text>
        <dbReference type="Rhea" id="RHEA:26426"/>
        <dbReference type="ChEBI" id="CHEBI:15377"/>
        <dbReference type="ChEBI" id="CHEBI:15378"/>
        <dbReference type="ChEBI" id="CHEBI:29985"/>
        <dbReference type="ChEBI" id="CHEBI:30616"/>
        <dbReference type="ChEBI" id="CHEBI:37563"/>
        <dbReference type="ChEBI" id="CHEBI:43474"/>
        <dbReference type="ChEBI" id="CHEBI:46398"/>
        <dbReference type="ChEBI" id="CHEBI:58359"/>
        <dbReference type="ChEBI" id="CHEBI:456216"/>
        <dbReference type="EC" id="6.3.4.2"/>
    </reaction>
</comment>
<sequence length="746" mass="82806">MNVVEGAGTMGNTKELAMNVPPVKMAVDMLYFFDPTVLAVMPYFWIQQKGEAFVLDDGGEVDLDLGNYERFLNVRLTREVFVLDDGGEVDLDLGNYERFLNVRLTRDNNITTGKIYQHVIERERRGDYLGKTVQTIPHVTGAIVDWVERVAAIPVDGTNQRPDVCIIELGGTIGDIEGMPFVAAFEKFQRPAYRDLLMTVHVSLILDPKTTGEPKTKPMQNSVRNLRASGLIPDLLMCRSEKPLSKALREKIAAFGMVEPEQVIGVHDVANIYKVPLLLHQQNVLEMIVERLKLPHVDSLGAISLTPNMFQWTHLSNLCDSFAEEVRIALVGKYVRITDAYASVNKALKHAAIHAKRKLIIEYVDAEYLEETTDPERIADYNRAWQAVRNSHGILVPGGFGDRGIEGKIAACGYARRNEIPFLGICLGMQCAAIEFARNVLGIKRANSTEFDKEITGDEQVVIDMPEHDAVNKGAGGTMRLGLRETVFLTDNCKLRKLYGTRRVNERHRHRFEVNPEVVSRLSRSGLLFVGMGTDEKPTSNMAERRTASSAVLMQLAEVETRSNSSQEDLSEPIPNAVDNLAEVETRSNSSQEDLSEPIPNAVDNNLLAKIDELCKRGGDGKEKAAVRMEMLELQGHPYFVGVQYHPEYLSHPLQPSPPFFGLVCAASGQLESFLRGSKIPSPMSILKSAENYSNGLTNDTLRATHSFVNKMGSLNEQVNGGFEEGGAGDSENTKRIVFEVTQTTG</sequence>
<dbReference type="NCBIfam" id="NF003792">
    <property type="entry name" value="PRK05380.1"/>
    <property type="match status" value="1"/>
</dbReference>
<evidence type="ECO:0000259" key="10">
    <source>
        <dbReference type="Pfam" id="PF00117"/>
    </source>
</evidence>
<evidence type="ECO:0000256" key="1">
    <source>
        <dbReference type="ARBA" id="ARBA00005171"/>
    </source>
</evidence>
<dbReference type="Gene3D" id="3.40.50.880">
    <property type="match status" value="2"/>
</dbReference>
<name>A0A9J2PS15_ASCLU</name>
<keyword evidence="5 9" id="KW-0067">ATP-binding</keyword>
<organism evidence="12 13">
    <name type="scientific">Ascaris lumbricoides</name>
    <name type="common">Giant roundworm</name>
    <dbReference type="NCBI Taxonomy" id="6252"/>
    <lineage>
        <taxon>Eukaryota</taxon>
        <taxon>Metazoa</taxon>
        <taxon>Ecdysozoa</taxon>
        <taxon>Nematoda</taxon>
        <taxon>Chromadorea</taxon>
        <taxon>Rhabditida</taxon>
        <taxon>Spirurina</taxon>
        <taxon>Ascaridomorpha</taxon>
        <taxon>Ascaridoidea</taxon>
        <taxon>Ascarididae</taxon>
        <taxon>Ascaris</taxon>
    </lineage>
</organism>
<dbReference type="GO" id="GO:0097268">
    <property type="term" value="C:cytoophidium"/>
    <property type="evidence" value="ECO:0007669"/>
    <property type="project" value="TreeGrafter"/>
</dbReference>
<dbReference type="InterPro" id="IPR004468">
    <property type="entry name" value="CTP_synthase"/>
</dbReference>
<dbReference type="SUPFAM" id="SSF52317">
    <property type="entry name" value="Class I glutamine amidotransferase-like"/>
    <property type="match status" value="2"/>
</dbReference>
<dbReference type="GO" id="GO:0003883">
    <property type="term" value="F:CTP synthase activity"/>
    <property type="evidence" value="ECO:0007669"/>
    <property type="project" value="UniProtKB-UniRule"/>
</dbReference>
<evidence type="ECO:0000313" key="13">
    <source>
        <dbReference type="WBParaSite" id="ALUE_0001207901-mRNA-1"/>
    </source>
</evidence>
<evidence type="ECO:0000256" key="3">
    <source>
        <dbReference type="ARBA" id="ARBA00022598"/>
    </source>
</evidence>
<dbReference type="PROSITE" id="PS51273">
    <property type="entry name" value="GATASE_TYPE_1"/>
    <property type="match status" value="1"/>
</dbReference>
<dbReference type="Pfam" id="PF06418">
    <property type="entry name" value="CTP_synth_N"/>
    <property type="match status" value="2"/>
</dbReference>
<dbReference type="InterPro" id="IPR029062">
    <property type="entry name" value="Class_I_gatase-like"/>
</dbReference>
<dbReference type="GO" id="GO:0019856">
    <property type="term" value="P:pyrimidine nucleobase biosynthetic process"/>
    <property type="evidence" value="ECO:0007669"/>
    <property type="project" value="TreeGrafter"/>
</dbReference>
<comment type="pathway">
    <text evidence="1 9">Pyrimidine metabolism; CTP biosynthesis via de novo pathway; CTP from UDP: step 2/2.</text>
</comment>
<dbReference type="GO" id="GO:0005737">
    <property type="term" value="C:cytoplasm"/>
    <property type="evidence" value="ECO:0007669"/>
    <property type="project" value="TreeGrafter"/>
</dbReference>
<keyword evidence="3 9" id="KW-0436">Ligase</keyword>
<dbReference type="GO" id="GO:0044210">
    <property type="term" value="P:'de novo' CTP biosynthetic process"/>
    <property type="evidence" value="ECO:0007669"/>
    <property type="project" value="UniProtKB-UniRule"/>
</dbReference>
<dbReference type="FunFam" id="3.40.50.880:FF:000069">
    <property type="entry name" value="CTP synthase"/>
    <property type="match status" value="1"/>
</dbReference>
<evidence type="ECO:0000256" key="2">
    <source>
        <dbReference type="ARBA" id="ARBA00007533"/>
    </source>
</evidence>
<evidence type="ECO:0000256" key="4">
    <source>
        <dbReference type="ARBA" id="ARBA00022741"/>
    </source>
</evidence>
<comment type="function">
    <text evidence="9">Catalyzes the ATP-dependent amination of UTP to CTP with either L-glutamine or ammonia as the source of nitrogen.</text>
</comment>
<dbReference type="Gene3D" id="3.40.50.300">
    <property type="entry name" value="P-loop containing nucleotide triphosphate hydrolases"/>
    <property type="match status" value="2"/>
</dbReference>
<dbReference type="SUPFAM" id="SSF52540">
    <property type="entry name" value="P-loop containing nucleoside triphosphate hydrolases"/>
    <property type="match status" value="2"/>
</dbReference>
<evidence type="ECO:0000256" key="7">
    <source>
        <dbReference type="ARBA" id="ARBA00022975"/>
    </source>
</evidence>
<dbReference type="AlphaFoldDB" id="A0A9J2PS15"/>
<evidence type="ECO:0000256" key="5">
    <source>
        <dbReference type="ARBA" id="ARBA00022840"/>
    </source>
</evidence>
<dbReference type="InterPro" id="IPR017926">
    <property type="entry name" value="GATASE"/>
</dbReference>
<evidence type="ECO:0000259" key="11">
    <source>
        <dbReference type="Pfam" id="PF06418"/>
    </source>
</evidence>
<keyword evidence="4 9" id="KW-0547">Nucleotide-binding</keyword>
<dbReference type="InterPro" id="IPR033828">
    <property type="entry name" value="GATase1_CTP_Synthase"/>
</dbReference>
<dbReference type="CDD" id="cd01746">
    <property type="entry name" value="GATase1_CTP_Synthase"/>
    <property type="match status" value="1"/>
</dbReference>
<keyword evidence="12" id="KW-1185">Reference proteome</keyword>
<dbReference type="NCBIfam" id="TIGR00337">
    <property type="entry name" value="PyrG"/>
    <property type="match status" value="1"/>
</dbReference>
<feature type="domain" description="CTP synthase N-terminal" evidence="11">
    <location>
        <begin position="47"/>
        <end position="78"/>
    </location>
</feature>
<dbReference type="PANTHER" id="PTHR11550">
    <property type="entry name" value="CTP SYNTHASE"/>
    <property type="match status" value="1"/>
</dbReference>